<evidence type="ECO:0000259" key="6">
    <source>
        <dbReference type="Pfam" id="PF04893"/>
    </source>
</evidence>
<dbReference type="Proteomes" id="UP000243507">
    <property type="component" value="Unassembled WGS sequence"/>
</dbReference>
<proteinExistence type="predicted"/>
<dbReference type="AlphaFoldDB" id="A0A2A4CQM7"/>
<feature type="transmembrane region" description="Helical" evidence="5">
    <location>
        <begin position="168"/>
        <end position="194"/>
    </location>
</feature>
<keyword evidence="8" id="KW-1185">Reference proteome</keyword>
<gene>
    <name evidence="7" type="ORF">CLN94_06715</name>
</gene>
<feature type="domain" description="Yip1" evidence="6">
    <location>
        <begin position="12"/>
        <end position="181"/>
    </location>
</feature>
<evidence type="ECO:0000256" key="5">
    <source>
        <dbReference type="SAM" id="Phobius"/>
    </source>
</evidence>
<feature type="transmembrane region" description="Helical" evidence="5">
    <location>
        <begin position="72"/>
        <end position="92"/>
    </location>
</feature>
<dbReference type="EMBL" id="NTJD01000004">
    <property type="protein sequence ID" value="PCD76787.1"/>
    <property type="molecule type" value="Genomic_DNA"/>
</dbReference>
<evidence type="ECO:0000313" key="7">
    <source>
        <dbReference type="EMBL" id="PCD76787.1"/>
    </source>
</evidence>
<evidence type="ECO:0000313" key="8">
    <source>
        <dbReference type="Proteomes" id="UP000243507"/>
    </source>
</evidence>
<accession>A0A2A4CQM7</accession>
<feature type="transmembrane region" description="Helical" evidence="5">
    <location>
        <begin position="135"/>
        <end position="156"/>
    </location>
</feature>
<evidence type="ECO:0000256" key="4">
    <source>
        <dbReference type="ARBA" id="ARBA00023136"/>
    </source>
</evidence>
<feature type="transmembrane region" description="Helical" evidence="5">
    <location>
        <begin position="35"/>
        <end position="52"/>
    </location>
</feature>
<dbReference type="OrthoDB" id="7688451at2"/>
<dbReference type="GO" id="GO:0016020">
    <property type="term" value="C:membrane"/>
    <property type="evidence" value="ECO:0007669"/>
    <property type="project" value="UniProtKB-SubCell"/>
</dbReference>
<organism evidence="7 8">
    <name type="scientific">Pseudothioclava arenosa</name>
    <dbReference type="NCBI Taxonomy" id="1795308"/>
    <lineage>
        <taxon>Bacteria</taxon>
        <taxon>Pseudomonadati</taxon>
        <taxon>Pseudomonadota</taxon>
        <taxon>Alphaproteobacteria</taxon>
        <taxon>Rhodobacterales</taxon>
        <taxon>Paracoccaceae</taxon>
        <taxon>Pseudothioclava</taxon>
    </lineage>
</organism>
<keyword evidence="4 5" id="KW-0472">Membrane</keyword>
<keyword evidence="2 5" id="KW-0812">Transmembrane</keyword>
<dbReference type="RefSeq" id="WP_096432455.1">
    <property type="nucleotide sequence ID" value="NZ_NTJD01000004.1"/>
</dbReference>
<comment type="caution">
    <text evidence="7">The sequence shown here is derived from an EMBL/GenBank/DDBJ whole genome shotgun (WGS) entry which is preliminary data.</text>
</comment>
<evidence type="ECO:0000256" key="2">
    <source>
        <dbReference type="ARBA" id="ARBA00022692"/>
    </source>
</evidence>
<evidence type="ECO:0000256" key="1">
    <source>
        <dbReference type="ARBA" id="ARBA00004141"/>
    </source>
</evidence>
<keyword evidence="3 5" id="KW-1133">Transmembrane helix</keyword>
<dbReference type="InterPro" id="IPR006977">
    <property type="entry name" value="Yip1_dom"/>
</dbReference>
<dbReference type="Pfam" id="PF04893">
    <property type="entry name" value="Yip1"/>
    <property type="match status" value="1"/>
</dbReference>
<name>A0A2A4CQM7_9RHOB</name>
<comment type="subcellular location">
    <subcellularLocation>
        <location evidence="1">Membrane</location>
        <topology evidence="1">Multi-pass membrane protein</topology>
    </subcellularLocation>
</comment>
<evidence type="ECO:0000256" key="3">
    <source>
        <dbReference type="ARBA" id="ARBA00022989"/>
    </source>
</evidence>
<reference evidence="7 8" key="1">
    <citation type="submission" date="2017-09" db="EMBL/GenBank/DDBJ databases">
        <title>A multilocus sequence analysis scheme for characterization of bacteria in the genus Thioclava.</title>
        <authorList>
            <person name="Liu Y."/>
            <person name="Shao Z."/>
        </authorList>
    </citation>
    <scope>NUCLEOTIDE SEQUENCE [LARGE SCALE GENOMIC DNA]</scope>
    <source>
        <strain evidence="7 8">CAU 1312</strain>
    </source>
</reference>
<protein>
    <recommendedName>
        <fullName evidence="6">Yip1 domain-containing protein</fullName>
    </recommendedName>
</protein>
<sequence length="201" mass="21936">MLPFDLREMVLRTLLAPREVARELIAWNPPNDARWIGLVLVGVVSVILGTIGEGMMTMLSRGKIPFENMAFLLGPLQIAIPLVIAFQMAFMGRRFGGQGSFRDALLLTVWMQGVLTILQAVQVVVMVFFPMTAMFALTAITIGLLIYLLVNFTAALHGFENLAATAMGVLLTGFFTVLLTALIVTNILVSLGLVPPEMMQP</sequence>
<feature type="transmembrane region" description="Helical" evidence="5">
    <location>
        <begin position="104"/>
        <end position="129"/>
    </location>
</feature>